<name>A0A6I8VN24_DROPS</name>
<dbReference type="RefSeq" id="XP_033232465.1">
    <property type="nucleotide sequence ID" value="XM_033376574.1"/>
</dbReference>
<feature type="compositionally biased region" description="Polar residues" evidence="4">
    <location>
        <begin position="71"/>
        <end position="84"/>
    </location>
</feature>
<dbReference type="Gene3D" id="2.30.29.30">
    <property type="entry name" value="Pleckstrin-homology domain (PH domain)/Phosphotyrosine-binding domain (PTB)"/>
    <property type="match status" value="1"/>
</dbReference>
<reference evidence="6" key="1">
    <citation type="submission" date="2024-06" db="UniProtKB">
        <authorList>
            <consortium name="RefSeq"/>
        </authorList>
    </citation>
    <scope>NUCLEOTIDE SEQUENCE [LARGE SCALE GENOMIC DNA]</scope>
    <source>
        <strain evidence="7">MV-25-SWS-2005</strain>
        <strain evidence="6">MV2-25</strain>
        <tissue evidence="7">Whole body</tissue>
    </source>
</reference>
<dbReference type="Pfam" id="PF08416">
    <property type="entry name" value="PTB"/>
    <property type="match status" value="1"/>
</dbReference>
<dbReference type="PROSITE" id="PS50001">
    <property type="entry name" value="SH2"/>
    <property type="match status" value="1"/>
</dbReference>
<dbReference type="Proteomes" id="UP000001819">
    <property type="component" value="Chromosome 2"/>
</dbReference>
<evidence type="ECO:0000313" key="7">
    <source>
        <dbReference type="RefSeq" id="XP_015038082.2"/>
    </source>
</evidence>
<dbReference type="GO" id="GO:0005925">
    <property type="term" value="C:focal adhesion"/>
    <property type="evidence" value="ECO:0007669"/>
    <property type="project" value="TreeGrafter"/>
</dbReference>
<dbReference type="InterPro" id="IPR036860">
    <property type="entry name" value="SH2_dom_sf"/>
</dbReference>
<dbReference type="SUPFAM" id="SSF50729">
    <property type="entry name" value="PH domain-like"/>
    <property type="match status" value="1"/>
</dbReference>
<evidence type="ECO:0000313" key="6">
    <source>
        <dbReference type="Proteomes" id="UP000001819"/>
    </source>
</evidence>
<evidence type="ECO:0000313" key="8">
    <source>
        <dbReference type="RefSeq" id="XP_033232465.1"/>
    </source>
</evidence>
<dbReference type="InterPro" id="IPR006020">
    <property type="entry name" value="PTB/PI_dom"/>
</dbReference>
<dbReference type="AlphaFoldDB" id="A0A6I8VN24"/>
<dbReference type="SUPFAM" id="SSF55550">
    <property type="entry name" value="SH2 domain"/>
    <property type="match status" value="1"/>
</dbReference>
<dbReference type="InterPro" id="IPR051484">
    <property type="entry name" value="Tensin_PTEN_phosphatase"/>
</dbReference>
<dbReference type="InterPro" id="IPR013625">
    <property type="entry name" value="PTB"/>
</dbReference>
<proteinExistence type="inferred from homology"/>
<evidence type="ECO:0000259" key="5">
    <source>
        <dbReference type="PROSITE" id="PS50001"/>
    </source>
</evidence>
<reference evidence="8" key="2">
    <citation type="submission" date="2025-04" db="UniProtKB">
        <authorList>
            <consortium name="RefSeq"/>
        </authorList>
    </citation>
    <scope>IDENTIFICATION</scope>
    <source>
        <strain evidence="8">MV-25-SWS-2005</strain>
        <tissue evidence="8">Whole body</tissue>
    </source>
</reference>
<gene>
    <name evidence="7 8" type="primary">LOC26534414</name>
</gene>
<dbReference type="InterPro" id="IPR011993">
    <property type="entry name" value="PH-like_dom_sf"/>
</dbReference>
<accession>A0A6I8VN24</accession>
<sequence>MTSVYGPIPAGEIAPSGETRTSPESDDTENIPYHARENARPFTYGNLPVGFNTSDLSHVPSEIVETPSARRIQSTYKNSPSSTRKSTRPGISPSRPVLRKTPSRQEFEEMLMERKEKSLREQNNAATKLAQEASIQKEFDELHEKLNKTILSSQNINGSKQDKQIDFTDSTKTSLCPSQSSENVDSSLLAVEKKRPETPTFPVVQKLVNSERCISPYPSGTAKSVTSGEQGLIAQPSITQDVEPHLVKFAKDLSQFWYKPHMTREEAVLLLRTAQVGTFLIRNSTTYRDSYGLVLRVAKAPPSIPSTSGNGDELVRHFLLEPTNRGIRLKGCANEPIFTSLSAFVYQHSINSLALPCTLVIPYQDLLLNSPDNELMSRQKQILVQGAACNVLYLYQCDTESLTGLEAVRKSVHQMYLDAKYSLPIEVHLKISQEGITLTDNTRKTFFRRHYPAQNISHFSMDPNQRFWSVNATDEGLQRSVNKSIFAFVARPLTGTKDNQCHIFCDLASSQPASAIVSFANKVLPLSKSSCKML</sequence>
<dbReference type="SMART" id="SM00252">
    <property type="entry name" value="SH2"/>
    <property type="match status" value="1"/>
</dbReference>
<dbReference type="RefSeq" id="XP_015038082.2">
    <property type="nucleotide sequence ID" value="XM_015182596.2"/>
</dbReference>
<comment type="similarity">
    <text evidence="1">Belongs to the PTEN phosphatase protein family.</text>
</comment>
<dbReference type="InterPro" id="IPR033929">
    <property type="entry name" value="Tensin_PTB"/>
</dbReference>
<dbReference type="InterPro" id="IPR000980">
    <property type="entry name" value="SH2"/>
</dbReference>
<dbReference type="Pfam" id="PF00017">
    <property type="entry name" value="SH2"/>
    <property type="match status" value="1"/>
</dbReference>
<protein>
    <submittedName>
        <fullName evidence="7 8">Tensin-2-like</fullName>
    </submittedName>
</protein>
<dbReference type="PANTHER" id="PTHR45734">
    <property type="entry name" value="TENSIN"/>
    <property type="match status" value="1"/>
</dbReference>
<feature type="domain" description="SH2" evidence="5">
    <location>
        <begin position="257"/>
        <end position="363"/>
    </location>
</feature>
<feature type="region of interest" description="Disordered" evidence="4">
    <location>
        <begin position="67"/>
        <end position="104"/>
    </location>
</feature>
<dbReference type="CDD" id="cd01213">
    <property type="entry name" value="PTB_tensin"/>
    <property type="match status" value="1"/>
</dbReference>
<keyword evidence="2 3" id="KW-0727">SH2 domain</keyword>
<dbReference type="KEGG" id="dpo:26534414"/>
<keyword evidence="6" id="KW-1185">Reference proteome</keyword>
<evidence type="ECO:0000256" key="3">
    <source>
        <dbReference type="PROSITE-ProRule" id="PRU00191"/>
    </source>
</evidence>
<evidence type="ECO:0000256" key="1">
    <source>
        <dbReference type="ARBA" id="ARBA00007881"/>
    </source>
</evidence>
<evidence type="ECO:0000256" key="4">
    <source>
        <dbReference type="SAM" id="MobiDB-lite"/>
    </source>
</evidence>
<dbReference type="PANTHER" id="PTHR45734:SF10">
    <property type="entry name" value="BLISTERY, ISOFORM A"/>
    <property type="match status" value="1"/>
</dbReference>
<dbReference type="Gene3D" id="3.30.505.10">
    <property type="entry name" value="SH2 domain"/>
    <property type="match status" value="1"/>
</dbReference>
<feature type="region of interest" description="Disordered" evidence="4">
    <location>
        <begin position="1"/>
        <end position="42"/>
    </location>
</feature>
<organism evidence="6 8">
    <name type="scientific">Drosophila pseudoobscura pseudoobscura</name>
    <name type="common">Fruit fly</name>
    <dbReference type="NCBI Taxonomy" id="46245"/>
    <lineage>
        <taxon>Eukaryota</taxon>
        <taxon>Metazoa</taxon>
        <taxon>Ecdysozoa</taxon>
        <taxon>Arthropoda</taxon>
        <taxon>Hexapoda</taxon>
        <taxon>Insecta</taxon>
        <taxon>Pterygota</taxon>
        <taxon>Neoptera</taxon>
        <taxon>Endopterygota</taxon>
        <taxon>Diptera</taxon>
        <taxon>Brachycera</taxon>
        <taxon>Muscomorpha</taxon>
        <taxon>Ephydroidea</taxon>
        <taxon>Drosophilidae</taxon>
        <taxon>Drosophila</taxon>
        <taxon>Sophophora</taxon>
    </lineage>
</organism>
<dbReference type="SMART" id="SM00462">
    <property type="entry name" value="PTB"/>
    <property type="match status" value="1"/>
</dbReference>
<evidence type="ECO:0000256" key="2">
    <source>
        <dbReference type="ARBA" id="ARBA00022999"/>
    </source>
</evidence>